<dbReference type="InterPro" id="IPR022038">
    <property type="entry name" value="Ig-like_bact"/>
</dbReference>
<feature type="domain" description="Pectate disaccharide-lyase-like N-terminal" evidence="12">
    <location>
        <begin position="582"/>
        <end position="766"/>
    </location>
</feature>
<feature type="domain" description="Ig-like" evidence="10">
    <location>
        <begin position="235"/>
        <end position="300"/>
    </location>
</feature>
<dbReference type="RefSeq" id="WP_132013784.1">
    <property type="nucleotide sequence ID" value="NZ_SLUN01000007.1"/>
</dbReference>
<dbReference type="EMBL" id="SLUN01000007">
    <property type="protein sequence ID" value="TCL71648.1"/>
    <property type="molecule type" value="Genomic_DNA"/>
</dbReference>
<comment type="similarity">
    <text evidence="8">Belongs to the polysaccharide lyase 9 family.</text>
</comment>
<keyword evidence="3" id="KW-0964">Secreted</keyword>
<accession>A0A4R1RY19</accession>
<feature type="domain" description="Pectate disaccharide-lyase-like central Ig-like" evidence="13">
    <location>
        <begin position="786"/>
        <end position="869"/>
    </location>
</feature>
<dbReference type="OrthoDB" id="8660908at2"/>
<evidence type="ECO:0000256" key="8">
    <source>
        <dbReference type="ARBA" id="ARBA00038263"/>
    </source>
</evidence>
<dbReference type="Gene3D" id="2.160.20.10">
    <property type="entry name" value="Single-stranded right-handed beta-helix, Pectin lyase-like"/>
    <property type="match status" value="1"/>
</dbReference>
<gene>
    <name evidence="14" type="ORF">EDC14_1007111</name>
</gene>
<feature type="chain" id="PRO_5020868098" evidence="9">
    <location>
        <begin position="29"/>
        <end position="1248"/>
    </location>
</feature>
<reference evidence="14 15" key="1">
    <citation type="submission" date="2019-03" db="EMBL/GenBank/DDBJ databases">
        <title>Genomic Encyclopedia of Type Strains, Phase IV (KMG-IV): sequencing the most valuable type-strain genomes for metagenomic binning, comparative biology and taxonomic classification.</title>
        <authorList>
            <person name="Goeker M."/>
        </authorList>
    </citation>
    <scope>NUCLEOTIDE SEQUENCE [LARGE SCALE GENOMIC DNA]</scope>
    <source>
        <strain evidence="14 15">LX-B</strain>
    </source>
</reference>
<keyword evidence="15" id="KW-1185">Reference proteome</keyword>
<dbReference type="Gene3D" id="2.60.40.3630">
    <property type="match status" value="4"/>
</dbReference>
<keyword evidence="6" id="KW-0106">Calcium</keyword>
<protein>
    <submittedName>
        <fullName evidence="14">Ig-like protein group 3</fullName>
    </submittedName>
</protein>
<feature type="signal peptide" evidence="9">
    <location>
        <begin position="1"/>
        <end position="28"/>
    </location>
</feature>
<proteinExistence type="inferred from homology"/>
<comment type="caution">
    <text evidence="14">The sequence shown here is derived from an EMBL/GenBank/DDBJ whole genome shotgun (WGS) entry which is preliminary data.</text>
</comment>
<dbReference type="GO" id="GO:0016837">
    <property type="term" value="F:carbon-oxygen lyase activity, acting on polysaccharides"/>
    <property type="evidence" value="ECO:0007669"/>
    <property type="project" value="TreeGrafter"/>
</dbReference>
<evidence type="ECO:0000313" key="14">
    <source>
        <dbReference type="EMBL" id="TCL71648.1"/>
    </source>
</evidence>
<dbReference type="PANTHER" id="PTHR40088">
    <property type="entry name" value="PECTATE LYASE (EUROFUNG)"/>
    <property type="match status" value="1"/>
</dbReference>
<evidence type="ECO:0000256" key="6">
    <source>
        <dbReference type="ARBA" id="ARBA00022837"/>
    </source>
</evidence>
<dbReference type="PANTHER" id="PTHR40088:SF1">
    <property type="entry name" value="PECTATE LYASE PEL9"/>
    <property type="match status" value="1"/>
</dbReference>
<dbReference type="GO" id="GO:0046872">
    <property type="term" value="F:metal ion binding"/>
    <property type="evidence" value="ECO:0007669"/>
    <property type="project" value="UniProtKB-KW"/>
</dbReference>
<evidence type="ECO:0000259" key="10">
    <source>
        <dbReference type="Pfam" id="PF07523"/>
    </source>
</evidence>
<dbReference type="InterPro" id="IPR058863">
    <property type="entry name" value="PelX-like_Ig"/>
</dbReference>
<feature type="domain" description="Ig-like" evidence="10">
    <location>
        <begin position="313"/>
        <end position="382"/>
    </location>
</feature>
<dbReference type="InterPro" id="IPR053868">
    <property type="entry name" value="Pel9A-like_beta_helix"/>
</dbReference>
<evidence type="ECO:0000256" key="4">
    <source>
        <dbReference type="ARBA" id="ARBA00022723"/>
    </source>
</evidence>
<dbReference type="InterPro" id="IPR011050">
    <property type="entry name" value="Pectin_lyase_fold/virulence"/>
</dbReference>
<comment type="cofactor">
    <cofactor evidence="1">
        <name>Ca(2+)</name>
        <dbReference type="ChEBI" id="CHEBI:29108"/>
    </cofactor>
</comment>
<feature type="domain" description="Pectate disaccharide-lyase-like N-terminal" evidence="12">
    <location>
        <begin position="49"/>
        <end position="224"/>
    </location>
</feature>
<dbReference type="InterPro" id="IPR012334">
    <property type="entry name" value="Pectin_lyas_fold"/>
</dbReference>
<organism evidence="14 15">
    <name type="scientific">Hydrogenispora ethanolica</name>
    <dbReference type="NCBI Taxonomy" id="1082276"/>
    <lineage>
        <taxon>Bacteria</taxon>
        <taxon>Bacillati</taxon>
        <taxon>Bacillota</taxon>
        <taxon>Hydrogenispora</taxon>
    </lineage>
</organism>
<dbReference type="Pfam" id="PF22842">
    <property type="entry name" value="Pel9A-like_beta_helix"/>
    <property type="match status" value="1"/>
</dbReference>
<dbReference type="Proteomes" id="UP000295008">
    <property type="component" value="Unassembled WGS sequence"/>
</dbReference>
<dbReference type="Pfam" id="PF25849">
    <property type="entry name" value="PelX_N"/>
    <property type="match status" value="2"/>
</dbReference>
<keyword evidence="7" id="KW-0456">Lyase</keyword>
<keyword evidence="4" id="KW-0479">Metal-binding</keyword>
<evidence type="ECO:0000256" key="1">
    <source>
        <dbReference type="ARBA" id="ARBA00001913"/>
    </source>
</evidence>
<dbReference type="AlphaFoldDB" id="A0A4R1RY19"/>
<evidence type="ECO:0000256" key="9">
    <source>
        <dbReference type="SAM" id="SignalP"/>
    </source>
</evidence>
<evidence type="ECO:0000256" key="5">
    <source>
        <dbReference type="ARBA" id="ARBA00022729"/>
    </source>
</evidence>
<feature type="domain" description="Pel9A-like right handed beta-helix region" evidence="11">
    <location>
        <begin position="964"/>
        <end position="1142"/>
    </location>
</feature>
<dbReference type="PROSITE" id="PS51257">
    <property type="entry name" value="PROKAR_LIPOPROTEIN"/>
    <property type="match status" value="1"/>
</dbReference>
<evidence type="ECO:0000313" key="15">
    <source>
        <dbReference type="Proteomes" id="UP000295008"/>
    </source>
</evidence>
<dbReference type="GO" id="GO:0005576">
    <property type="term" value="C:extracellular region"/>
    <property type="evidence" value="ECO:0007669"/>
    <property type="project" value="UniProtKB-SubCell"/>
</dbReference>
<feature type="domain" description="Ig-like" evidence="10">
    <location>
        <begin position="396"/>
        <end position="461"/>
    </location>
</feature>
<sequence>MKKNLILSIVSVLLLLAVACGGVPVASAPPGETWQSSIFGSSTTASSAVNQITVNADQSVTIESTGNGGKISSTVEGIAFYHTPLDSAKPFQLTAKVKVESYTNASQVSFGIMLRDTVGVNGDSSGHASNFVAVGALAGKMQAFYRKGTLLVNPAITLVDAPAQAGNQFILRLIKTADNQCVVSCGSQTAVIDSAGFFSGSQFYLGLFAARNAKVTFSDIELLTTVANVAVSSRPARTEYLTGQALDLSGLGVTATEAGGAVKTLTAKDYVVTGFDNNAAGTQNLTVHYGGKTASFQVNVVALACTAMDIAYEPAKTTYYLNDRFDPAGMVINGTFNTGAVRPLDPAEYTLSGFDSATPGKKTVIAALKADPAKTASFTVTVKPAALLDLEIRKPPEKTRYFLGESLDLDGMVVYAKYSDRTEARLTKDEYAASALDAATPGEKEVALSHKGKTAILKVTVKAKELTGIQVTKYPKTTYWIGQSFDAAGLEVSKVYDNLDREVLPAGEYAIDSSALDSARTGVYPIRIVPKDGRLAPLTLPVTVRENMAYTWKTIRFGQSTSETRNYATVKENGNVELVALEGGGKVTGDHDGITFYYTEIDGQKDNFVLSADIQVKAYAKNPHDGQESFGIMARDAIGKPGDSSIFASNIAAVGGHSGGTGNPNGTQLFIRTGITSPDGAGSKGVQRKMLLNEKPEPGNTHPAKPYRLTLARTNSGFTGRLNNGAAELFFQPDILKVQDSKIYVGFYAARLATIEVSNIQFTVTAAETDAPKVDPPKEKIVPGLEILSPDKTSKTTYPLLVRANVDGIVTVKKGNRVIARDKAVAAGQILTVPAAIAAGATTPFSVAFLPEDTQYLTSYEKIVKNFTVTRRSYAPNGDIYVSPRGSGAGTGTESAPLDLDTAIEFVREGQTIILLDGQYLRSSKLEIKKYNDGTAGAMKYLVAAPGARPVIDFNKKSEGVLLSGDYWHVKGIDFARSAANTKGFTIGGNHNIVELCNFYQHGDTGLQISRTDLTLENLSDWPSHNLILNCTSYDNRDPSDNNADGFAAKLTAGVGNVFRGCISHHNIDDGWDLYTKAGSGAIGTVLIEGCIAYANGALTDGTVGRGDKNGFKLGGEGIAVPHVIRNSLAFGNGAVGFTSNSNPAVQALDCVSYDNGRANLEFTSYPGIPLQFVIRNFVSYRSGAGGSDSYPAFAADQSNYFWNGSASVNQSGTVLNPAIFAGLTPSLPYQRDAEGNIIWGDFLKIKR</sequence>
<evidence type="ECO:0000259" key="13">
    <source>
        <dbReference type="Pfam" id="PF25850"/>
    </source>
</evidence>
<comment type="subcellular location">
    <subcellularLocation>
        <location evidence="2">Secreted</location>
    </subcellularLocation>
</comment>
<evidence type="ECO:0000256" key="7">
    <source>
        <dbReference type="ARBA" id="ARBA00023239"/>
    </source>
</evidence>
<dbReference type="InterPro" id="IPR058953">
    <property type="entry name" value="PelX-like_N"/>
</dbReference>
<name>A0A4R1RY19_HYDET</name>
<dbReference type="Pfam" id="PF25850">
    <property type="entry name" value="PelX_Ig"/>
    <property type="match status" value="1"/>
</dbReference>
<dbReference type="SUPFAM" id="SSF51126">
    <property type="entry name" value="Pectin lyase-like"/>
    <property type="match status" value="1"/>
</dbReference>
<feature type="domain" description="Ig-like" evidence="10">
    <location>
        <begin position="473"/>
        <end position="543"/>
    </location>
</feature>
<keyword evidence="5 9" id="KW-0732">Signal</keyword>
<evidence type="ECO:0000256" key="3">
    <source>
        <dbReference type="ARBA" id="ARBA00022525"/>
    </source>
</evidence>
<dbReference type="Pfam" id="PF07523">
    <property type="entry name" value="Big_3"/>
    <property type="match status" value="4"/>
</dbReference>
<evidence type="ECO:0000259" key="11">
    <source>
        <dbReference type="Pfam" id="PF22842"/>
    </source>
</evidence>
<evidence type="ECO:0000259" key="12">
    <source>
        <dbReference type="Pfam" id="PF25849"/>
    </source>
</evidence>
<evidence type="ECO:0000256" key="2">
    <source>
        <dbReference type="ARBA" id="ARBA00004613"/>
    </source>
</evidence>
<dbReference type="InterPro" id="IPR052052">
    <property type="entry name" value="Polysaccharide_Lyase_9"/>
</dbReference>